<proteinExistence type="predicted"/>
<name>A0AA51X332_9VIRU</name>
<feature type="compositionally biased region" description="Low complexity" evidence="1">
    <location>
        <begin position="40"/>
        <end position="52"/>
    </location>
</feature>
<protein>
    <submittedName>
        <fullName evidence="2">Capsid protein</fullName>
    </submittedName>
</protein>
<organism evidence="2">
    <name type="scientific">Diplodia fraxini partitivirus 1</name>
    <dbReference type="NCBI Taxonomy" id="3073354"/>
    <lineage>
        <taxon>Viruses</taxon>
        <taxon>Riboviria</taxon>
        <taxon>Orthornavirae</taxon>
        <taxon>Pisuviricota</taxon>
        <taxon>Duplopiviricetes</taxon>
        <taxon>Durnavirales</taxon>
        <taxon>Partitiviridae</taxon>
    </lineage>
</organism>
<evidence type="ECO:0000256" key="1">
    <source>
        <dbReference type="SAM" id="MobiDB-lite"/>
    </source>
</evidence>
<reference evidence="2" key="1">
    <citation type="submission" date="2023-06" db="EMBL/GenBank/DDBJ databases">
        <authorList>
            <person name="Lutz T."/>
            <person name="Bien S."/>
            <person name="Langer G."/>
            <person name="Heinze C."/>
        </authorList>
    </citation>
    <scope>NUCLEOTIDE SEQUENCE</scope>
    <source>
        <strain evidence="2">P2</strain>
    </source>
</reference>
<evidence type="ECO:0000313" key="2">
    <source>
        <dbReference type="EMBL" id="WMY82296.1"/>
    </source>
</evidence>
<accession>A0AA51X332</accession>
<feature type="compositionally biased region" description="Polar residues" evidence="1">
    <location>
        <begin position="1"/>
        <end position="15"/>
    </location>
</feature>
<dbReference type="Pfam" id="PF20895">
    <property type="entry name" value="PsV_CP"/>
    <property type="match status" value="1"/>
</dbReference>
<dbReference type="EMBL" id="OR199887">
    <property type="protein sequence ID" value="WMY82296.1"/>
    <property type="molecule type" value="Genomic_RNA"/>
</dbReference>
<dbReference type="InterPro" id="IPR048728">
    <property type="entry name" value="CP_partitivirus"/>
</dbReference>
<feature type="region of interest" description="Disordered" evidence="1">
    <location>
        <begin position="1"/>
        <end position="52"/>
    </location>
</feature>
<sequence>MSSSVIPNDSTSQQGRKSKPGKRERAQARSATGSAGGIPASSSKAAAFAAGSSDPVPMPGKFPIVFQTGAGEPTRDVEYAISTSETWQQIDGLKGKFHRNPKYAEFRAHTDITDARFGAHLAVSYLLRLAQQLVHAHVNMGLPQGDFAPVASSDVRVPSSLASVVSQYGEFSAPSIGTRFLLRDYEASVSRLVFAADKIWDHGNASQWVHRSWLPMSSQDGVTKVFLAAKLRALIERVDVSIVPNVLEEGVLSGTVPDAWNAIKEILGDPPGDGEVDVRDRFDFLFKSYTNVGQFVTAWTTPAADAALRELGVTWNNPQAGHLDWDYRPKTRFSVIADQWQKLAPAYAQFFELSSGLATRSAARGSAAQMVEVTTVEDVCVLKAHLALAAPEFSLAACFPPKCYFVGGLTRRVVLTTSLNVQQRATEFCQLDWR</sequence>